<dbReference type="PROSITE" id="PS51007">
    <property type="entry name" value="CYTC"/>
    <property type="match status" value="1"/>
</dbReference>
<proteinExistence type="predicted"/>
<evidence type="ECO:0000313" key="8">
    <source>
        <dbReference type="Proteomes" id="UP000477849"/>
    </source>
</evidence>
<evidence type="ECO:0000256" key="4">
    <source>
        <dbReference type="PROSITE-ProRule" id="PRU00433"/>
    </source>
</evidence>
<dbReference type="Proteomes" id="UP000477849">
    <property type="component" value="Unassembled WGS sequence"/>
</dbReference>
<evidence type="ECO:0000259" key="6">
    <source>
        <dbReference type="PROSITE" id="PS51007"/>
    </source>
</evidence>
<dbReference type="GO" id="GO:0046872">
    <property type="term" value="F:metal ion binding"/>
    <property type="evidence" value="ECO:0007669"/>
    <property type="project" value="UniProtKB-KW"/>
</dbReference>
<dbReference type="InterPro" id="IPR036909">
    <property type="entry name" value="Cyt_c-like_dom_sf"/>
</dbReference>
<reference evidence="7 8" key="1">
    <citation type="submission" date="2020-02" db="EMBL/GenBank/DDBJ databases">
        <title>Genome sequence of the type strain CCBAU10050 of Rhizobium daejeonense.</title>
        <authorList>
            <person name="Gao J."/>
            <person name="Sun J."/>
        </authorList>
    </citation>
    <scope>NUCLEOTIDE SEQUENCE [LARGE SCALE GENOMIC DNA]</scope>
    <source>
        <strain evidence="7 8">CCBAU10050</strain>
    </source>
</reference>
<sequence>MDINIWSKARRASTHRAAILVAIFGFTLVGSAARAEPTGVASPDQQAAASPQGDRSGARLAQNTCLQCHGTGVGPDLRQQQLNFDTIRYVTRNGLNAMPSFREGEISDAELREVADYLASLRVPAGQTPGVVPGSVQSREQH</sequence>
<evidence type="ECO:0000256" key="3">
    <source>
        <dbReference type="ARBA" id="ARBA00023004"/>
    </source>
</evidence>
<dbReference type="GO" id="GO:0009055">
    <property type="term" value="F:electron transfer activity"/>
    <property type="evidence" value="ECO:0007669"/>
    <property type="project" value="InterPro"/>
</dbReference>
<dbReference type="Pfam" id="PF13442">
    <property type="entry name" value="Cytochrome_CBB3"/>
    <property type="match status" value="1"/>
</dbReference>
<dbReference type="GO" id="GO:0020037">
    <property type="term" value="F:heme binding"/>
    <property type="evidence" value="ECO:0007669"/>
    <property type="project" value="InterPro"/>
</dbReference>
<feature type="compositionally biased region" description="Low complexity" evidence="5">
    <location>
        <begin position="41"/>
        <end position="52"/>
    </location>
</feature>
<dbReference type="EMBL" id="JAAKZH010000007">
    <property type="protein sequence ID" value="NGO65931.1"/>
    <property type="molecule type" value="Genomic_DNA"/>
</dbReference>
<gene>
    <name evidence="7" type="ORF">G6N76_19855</name>
</gene>
<name>A0A6M1S6J1_9HYPH</name>
<evidence type="ECO:0000256" key="5">
    <source>
        <dbReference type="SAM" id="MobiDB-lite"/>
    </source>
</evidence>
<comment type="caution">
    <text evidence="7">The sequence shown here is derived from an EMBL/GenBank/DDBJ whole genome shotgun (WGS) entry which is preliminary data.</text>
</comment>
<keyword evidence="8" id="KW-1185">Reference proteome</keyword>
<feature type="region of interest" description="Disordered" evidence="5">
    <location>
        <begin position="37"/>
        <end position="59"/>
    </location>
</feature>
<keyword evidence="3 4" id="KW-0408">Iron</keyword>
<evidence type="ECO:0000256" key="1">
    <source>
        <dbReference type="ARBA" id="ARBA00022617"/>
    </source>
</evidence>
<keyword evidence="1 4" id="KW-0349">Heme</keyword>
<evidence type="ECO:0000313" key="7">
    <source>
        <dbReference type="EMBL" id="NGO65931.1"/>
    </source>
</evidence>
<dbReference type="SUPFAM" id="SSF46626">
    <property type="entry name" value="Cytochrome c"/>
    <property type="match status" value="1"/>
</dbReference>
<dbReference type="Gene3D" id="1.10.760.10">
    <property type="entry name" value="Cytochrome c-like domain"/>
    <property type="match status" value="1"/>
</dbReference>
<dbReference type="AlphaFoldDB" id="A0A6M1S6J1"/>
<feature type="domain" description="Cytochrome c" evidence="6">
    <location>
        <begin position="52"/>
        <end position="122"/>
    </location>
</feature>
<dbReference type="InterPro" id="IPR009056">
    <property type="entry name" value="Cyt_c-like_dom"/>
</dbReference>
<dbReference type="RefSeq" id="WP_163897757.1">
    <property type="nucleotide sequence ID" value="NZ_CP048425.1"/>
</dbReference>
<keyword evidence="2 4" id="KW-0479">Metal-binding</keyword>
<organism evidence="7 8">
    <name type="scientific">Rhizobium daejeonense</name>
    <dbReference type="NCBI Taxonomy" id="240521"/>
    <lineage>
        <taxon>Bacteria</taxon>
        <taxon>Pseudomonadati</taxon>
        <taxon>Pseudomonadota</taxon>
        <taxon>Alphaproteobacteria</taxon>
        <taxon>Hyphomicrobiales</taxon>
        <taxon>Rhizobiaceae</taxon>
        <taxon>Rhizobium/Agrobacterium group</taxon>
        <taxon>Rhizobium</taxon>
    </lineage>
</organism>
<accession>A0A6M1S6J1</accession>
<protein>
    <submittedName>
        <fullName evidence="7">Cytochrome c</fullName>
    </submittedName>
</protein>
<evidence type="ECO:0000256" key="2">
    <source>
        <dbReference type="ARBA" id="ARBA00022723"/>
    </source>
</evidence>